<dbReference type="Proteomes" id="UP001589535">
    <property type="component" value="Unassembled WGS sequence"/>
</dbReference>
<comment type="caution">
    <text evidence="1">The sequence shown here is derived from an EMBL/GenBank/DDBJ whole genome shotgun (WGS) entry which is preliminary data.</text>
</comment>
<gene>
    <name evidence="1" type="ORF">ACFFTO_18580</name>
</gene>
<organism evidence="1 2">
    <name type="scientific">Amycolatopsis plumensis</name>
    <dbReference type="NCBI Taxonomy" id="236508"/>
    <lineage>
        <taxon>Bacteria</taxon>
        <taxon>Bacillati</taxon>
        <taxon>Actinomycetota</taxon>
        <taxon>Actinomycetes</taxon>
        <taxon>Pseudonocardiales</taxon>
        <taxon>Pseudonocardiaceae</taxon>
        <taxon>Amycolatopsis</taxon>
    </lineage>
</organism>
<reference evidence="1 2" key="1">
    <citation type="submission" date="2024-09" db="EMBL/GenBank/DDBJ databases">
        <authorList>
            <person name="Sun Q."/>
            <person name="Mori K."/>
        </authorList>
    </citation>
    <scope>NUCLEOTIDE SEQUENCE [LARGE SCALE GENOMIC DNA]</scope>
    <source>
        <strain evidence="1 2">JCM 13852</strain>
    </source>
</reference>
<proteinExistence type="predicted"/>
<dbReference type="RefSeq" id="WP_378195051.1">
    <property type="nucleotide sequence ID" value="NZ_JBHMBK010000013.1"/>
</dbReference>
<keyword evidence="2" id="KW-1185">Reference proteome</keyword>
<sequence length="131" mass="14470">MSAPLVGYWSEQEVYPGSPEYADLGFRPDGSGWMYWASWSKEFLVHRFRWHVPAPGVLAVRLHLTVGGEWSVAEGDVTHHVEYREDADSVVEVGWAIEPNSELTLARPLASLCGTRFRPVANGGTDPTDAG</sequence>
<accession>A0ABV5U6Y9</accession>
<name>A0ABV5U6Y9_9PSEU</name>
<evidence type="ECO:0000313" key="1">
    <source>
        <dbReference type="EMBL" id="MFB9686206.1"/>
    </source>
</evidence>
<protein>
    <submittedName>
        <fullName evidence="1">Uncharacterized protein</fullName>
    </submittedName>
</protein>
<evidence type="ECO:0000313" key="2">
    <source>
        <dbReference type="Proteomes" id="UP001589535"/>
    </source>
</evidence>
<dbReference type="EMBL" id="JBHMBK010000013">
    <property type="protein sequence ID" value="MFB9686206.1"/>
    <property type="molecule type" value="Genomic_DNA"/>
</dbReference>